<sequence length="220" mass="24302">MLDPSLFPSSARFCFIQTVHGESSLNNFEALHPLEKTLVANSVDVRRAEFGDARWCAHTALADLGYDGDVPILKGERGMPLWPEGVVGSMTHTEGFRAAVVAPTRSVRSIGLDAEPAEPLPENVLESIARPAEIDQLAVLRDAGVHCADRLLFCAKESTYKSWFPLTQRFLDFDGAEVDIRPDGTFVSYLLVRPAPVPFINGRWKIKDGFVVASTFVEWL</sequence>
<organism evidence="6 7">
    <name type="scientific">Corynebacterium doosanense CAU 212 = DSM 45436</name>
    <dbReference type="NCBI Taxonomy" id="558173"/>
    <lineage>
        <taxon>Bacteria</taxon>
        <taxon>Bacillati</taxon>
        <taxon>Actinomycetota</taxon>
        <taxon>Actinomycetes</taxon>
        <taxon>Mycobacteriales</taxon>
        <taxon>Corynebacteriaceae</taxon>
        <taxon>Corynebacterium</taxon>
    </lineage>
</organism>
<evidence type="ECO:0000256" key="2">
    <source>
        <dbReference type="PIRSR" id="PIRSR603542-1"/>
    </source>
</evidence>
<dbReference type="Pfam" id="PF01648">
    <property type="entry name" value="ACPS"/>
    <property type="match status" value="1"/>
</dbReference>
<dbReference type="InterPro" id="IPR003542">
    <property type="entry name" value="Enbac_synth_compD-like"/>
</dbReference>
<feature type="binding site" evidence="2">
    <location>
        <position position="171"/>
    </location>
    <ligand>
        <name>CoA</name>
        <dbReference type="ChEBI" id="CHEBI:57287"/>
    </ligand>
</feature>
<evidence type="ECO:0000259" key="5">
    <source>
        <dbReference type="Pfam" id="PF17837"/>
    </source>
</evidence>
<comment type="cofactor">
    <cofactor evidence="3">
        <name>Mg(2+)</name>
        <dbReference type="ChEBI" id="CHEBI:18420"/>
    </cofactor>
</comment>
<accession>A0A097IGU1</accession>
<evidence type="ECO:0000313" key="6">
    <source>
        <dbReference type="EMBL" id="AIT61329.1"/>
    </source>
</evidence>
<feature type="binding site" evidence="3">
    <location>
        <position position="113"/>
    </location>
    <ligand>
        <name>Mg(2+)</name>
        <dbReference type="ChEBI" id="CHEBI:18420"/>
    </ligand>
</feature>
<keyword evidence="1 6" id="KW-0808">Transferase</keyword>
<evidence type="ECO:0000259" key="4">
    <source>
        <dbReference type="Pfam" id="PF01648"/>
    </source>
</evidence>
<dbReference type="PRINTS" id="PR01399">
    <property type="entry name" value="ENTSNTHTASED"/>
</dbReference>
<name>A0A097IGU1_9CORY</name>
<dbReference type="Proteomes" id="UP000029914">
    <property type="component" value="Chromosome"/>
</dbReference>
<dbReference type="HOGENOM" id="CLU_075076_0_0_11"/>
<feature type="binding site" evidence="2">
    <location>
        <begin position="91"/>
        <end position="92"/>
    </location>
    <ligand>
        <name>CoA</name>
        <dbReference type="ChEBI" id="CHEBI:57287"/>
    </ligand>
</feature>
<dbReference type="KEGG" id="cdo:CDOO_08690"/>
<dbReference type="GO" id="GO:0009239">
    <property type="term" value="P:enterobactin biosynthetic process"/>
    <property type="evidence" value="ECO:0007669"/>
    <property type="project" value="InterPro"/>
</dbReference>
<protein>
    <submittedName>
        <fullName evidence="6">4'-phosphopantetheinyl transferase</fullName>
    </submittedName>
</protein>
<feature type="binding site" evidence="3">
    <location>
        <position position="115"/>
    </location>
    <ligand>
        <name>Mg(2+)</name>
        <dbReference type="ChEBI" id="CHEBI:18420"/>
    </ligand>
</feature>
<proteinExistence type="predicted"/>
<feature type="binding site" evidence="2">
    <location>
        <position position="46"/>
    </location>
    <ligand>
        <name>CoA</name>
        <dbReference type="ChEBI" id="CHEBI:57287"/>
    </ligand>
</feature>
<dbReference type="EMBL" id="CP006764">
    <property type="protein sequence ID" value="AIT61329.1"/>
    <property type="molecule type" value="Genomic_DNA"/>
</dbReference>
<gene>
    <name evidence="6" type="ORF">CDOO_08690</name>
</gene>
<dbReference type="GO" id="GO:0000287">
    <property type="term" value="F:magnesium ion binding"/>
    <property type="evidence" value="ECO:0007669"/>
    <property type="project" value="InterPro"/>
</dbReference>
<dbReference type="GO" id="GO:0009366">
    <property type="term" value="C:enterobactin synthetase complex"/>
    <property type="evidence" value="ECO:0007669"/>
    <property type="project" value="InterPro"/>
</dbReference>
<dbReference type="eggNOG" id="COG2977">
    <property type="taxonomic scope" value="Bacteria"/>
</dbReference>
<dbReference type="GO" id="GO:0005886">
    <property type="term" value="C:plasma membrane"/>
    <property type="evidence" value="ECO:0007669"/>
    <property type="project" value="TreeGrafter"/>
</dbReference>
<dbReference type="AlphaFoldDB" id="A0A097IGU1"/>
<dbReference type="GO" id="GO:0008897">
    <property type="term" value="F:holo-[acyl-carrier-protein] synthase activity"/>
    <property type="evidence" value="ECO:0007669"/>
    <property type="project" value="InterPro"/>
</dbReference>
<evidence type="ECO:0000256" key="3">
    <source>
        <dbReference type="PIRSR" id="PIRSR603542-2"/>
    </source>
</evidence>
<feature type="binding site" evidence="2">
    <location>
        <position position="113"/>
    </location>
    <ligand>
        <name>CoA</name>
        <dbReference type="ChEBI" id="CHEBI:57287"/>
    </ligand>
</feature>
<dbReference type="SUPFAM" id="SSF56214">
    <property type="entry name" value="4'-phosphopantetheinyl transferase"/>
    <property type="match status" value="1"/>
</dbReference>
<dbReference type="Pfam" id="PF17837">
    <property type="entry name" value="4PPT_N"/>
    <property type="match status" value="1"/>
</dbReference>
<reference evidence="6 7" key="1">
    <citation type="submission" date="2013-09" db="EMBL/GenBank/DDBJ databases">
        <title>Complete genome sequence of Corynebacterium doosanense CAU 212(T) (=DSM 45436(T)), isolated from activated sludge.</title>
        <authorList>
            <person name="Schaffert L."/>
            <person name="Albersmeier A."/>
            <person name="Kalinowski J."/>
            <person name="Ruckert C."/>
        </authorList>
    </citation>
    <scope>NUCLEOTIDE SEQUENCE [LARGE SCALE GENOMIC DNA]</scope>
    <source>
        <strain evidence="6 7">CAU 212</strain>
    </source>
</reference>
<dbReference type="PANTHER" id="PTHR38096">
    <property type="entry name" value="ENTEROBACTIN SYNTHASE COMPONENT D"/>
    <property type="match status" value="1"/>
</dbReference>
<keyword evidence="3" id="KW-0460">Magnesium</keyword>
<dbReference type="InterPro" id="IPR008278">
    <property type="entry name" value="4-PPantetheinyl_Trfase_dom"/>
</dbReference>
<feature type="domain" description="4'-phosphopantetheinyl transferase N-terminal" evidence="5">
    <location>
        <begin position="35"/>
        <end position="102"/>
    </location>
</feature>
<evidence type="ECO:0000256" key="1">
    <source>
        <dbReference type="ARBA" id="ARBA00022679"/>
    </source>
</evidence>
<dbReference type="RefSeq" id="WP_018021015.1">
    <property type="nucleotide sequence ID" value="NZ_AQUX01000001.1"/>
</dbReference>
<dbReference type="InterPro" id="IPR037143">
    <property type="entry name" value="4-PPantetheinyl_Trfase_dom_sf"/>
</dbReference>
<feature type="binding site" evidence="2">
    <location>
        <position position="161"/>
    </location>
    <ligand>
        <name>CoA</name>
        <dbReference type="ChEBI" id="CHEBI:57287"/>
    </ligand>
</feature>
<keyword evidence="3" id="KW-0479">Metal-binding</keyword>
<feature type="binding site" evidence="3">
    <location>
        <position position="114"/>
    </location>
    <ligand>
        <name>Mg(2+)</name>
        <dbReference type="ChEBI" id="CHEBI:18420"/>
    </ligand>
</feature>
<dbReference type="PANTHER" id="PTHR38096:SF1">
    <property type="entry name" value="ENTEROBACTIN SYNTHASE COMPONENT D"/>
    <property type="match status" value="1"/>
</dbReference>
<feature type="binding site" evidence="2">
    <location>
        <position position="54"/>
    </location>
    <ligand>
        <name>CoA</name>
        <dbReference type="ChEBI" id="CHEBI:57287"/>
    </ligand>
</feature>
<dbReference type="STRING" id="558173.CDOO_08690"/>
<keyword evidence="7" id="KW-1185">Reference proteome</keyword>
<dbReference type="OrthoDB" id="8210607at2"/>
<evidence type="ECO:0000313" key="7">
    <source>
        <dbReference type="Proteomes" id="UP000029914"/>
    </source>
</evidence>
<feature type="domain" description="4'-phosphopantetheinyl transferase" evidence="4">
    <location>
        <begin position="109"/>
        <end position="211"/>
    </location>
</feature>
<dbReference type="InterPro" id="IPR041354">
    <property type="entry name" value="4PPT_N"/>
</dbReference>
<feature type="binding site" evidence="2">
    <location>
        <position position="157"/>
    </location>
    <ligand>
        <name>CoA</name>
        <dbReference type="ChEBI" id="CHEBI:57287"/>
    </ligand>
</feature>